<keyword evidence="3" id="KW-1185">Reference proteome</keyword>
<keyword evidence="2" id="KW-0456">Lyase</keyword>
<dbReference type="EMBL" id="JADBEM010000001">
    <property type="protein sequence ID" value="MBE1612216.1"/>
    <property type="molecule type" value="Genomic_DNA"/>
</dbReference>
<dbReference type="EC" id="4.2.1.44" evidence="2"/>
<dbReference type="PANTHER" id="PTHR12110">
    <property type="entry name" value="HYDROXYPYRUVATE ISOMERASE"/>
    <property type="match status" value="1"/>
</dbReference>
<name>A0A927N3X8_9ACTN</name>
<protein>
    <submittedName>
        <fullName evidence="2">Inosose dehydratase</fullName>
        <ecNumber evidence="2">4.2.1.44</ecNumber>
    </submittedName>
</protein>
<accession>A0A927N3X8</accession>
<comment type="caution">
    <text evidence="2">The sequence shown here is derived from an EMBL/GenBank/DDBJ whole genome shotgun (WGS) entry which is preliminary data.</text>
</comment>
<proteinExistence type="predicted"/>
<dbReference type="InterPro" id="IPR036237">
    <property type="entry name" value="Xyl_isomerase-like_sf"/>
</dbReference>
<reference evidence="2" key="1">
    <citation type="submission" date="2020-10" db="EMBL/GenBank/DDBJ databases">
        <title>Sequencing the genomes of 1000 actinobacteria strains.</title>
        <authorList>
            <person name="Klenk H.-P."/>
        </authorList>
    </citation>
    <scope>NUCLEOTIDE SEQUENCE</scope>
    <source>
        <strain evidence="2">DSM 45354</strain>
    </source>
</reference>
<dbReference type="Gene3D" id="3.20.20.150">
    <property type="entry name" value="Divalent-metal-dependent TIM barrel enzymes"/>
    <property type="match status" value="1"/>
</dbReference>
<gene>
    <name evidence="2" type="ORF">HEB94_009064</name>
</gene>
<dbReference type="GO" id="GO:0050114">
    <property type="term" value="F:myo-inosose-2 dehydratase activity"/>
    <property type="evidence" value="ECO:0007669"/>
    <property type="project" value="UniProtKB-EC"/>
</dbReference>
<feature type="domain" description="Xylose isomerase-like TIM barrel" evidence="1">
    <location>
        <begin position="24"/>
        <end position="285"/>
    </location>
</feature>
<dbReference type="Pfam" id="PF01261">
    <property type="entry name" value="AP_endonuc_2"/>
    <property type="match status" value="1"/>
</dbReference>
<evidence type="ECO:0000313" key="3">
    <source>
        <dbReference type="Proteomes" id="UP000638648"/>
    </source>
</evidence>
<sequence length="290" mass="31808">MRVDLGCGQITWRGLSAESALADIARAGYAGAPWGGRNANSAADVVALHQKYGLAPAPSYFGGEFWDPSQREDHVAAARKYGEISRELGLSDVYVASSGFDQQTRAGRTRKQAAAHVSEEDKLTDDQFGELVRTLQAVGETLNEYGVRACFHNHVGTFVETEDEIERLLAAIDPEVLYLGPDTGHLAWAGVDPVAFTRRHANRIKTMHLKDMSAQVRDRGVAENWDYGTFEAHAIWAEIGEGAVDFPAIFEILDGAGFDGWLIVETDVTQKESPFESARVSRENLRKLGI</sequence>
<dbReference type="RefSeq" id="WP_192755306.1">
    <property type="nucleotide sequence ID" value="NZ_BAABJL010000005.1"/>
</dbReference>
<evidence type="ECO:0000259" key="1">
    <source>
        <dbReference type="Pfam" id="PF01261"/>
    </source>
</evidence>
<dbReference type="Proteomes" id="UP000638648">
    <property type="component" value="Unassembled WGS sequence"/>
</dbReference>
<dbReference type="InterPro" id="IPR013022">
    <property type="entry name" value="Xyl_isomerase-like_TIM-brl"/>
</dbReference>
<dbReference type="SUPFAM" id="SSF51658">
    <property type="entry name" value="Xylose isomerase-like"/>
    <property type="match status" value="1"/>
</dbReference>
<evidence type="ECO:0000313" key="2">
    <source>
        <dbReference type="EMBL" id="MBE1612216.1"/>
    </source>
</evidence>
<dbReference type="PANTHER" id="PTHR12110:SF41">
    <property type="entry name" value="INOSOSE DEHYDRATASE"/>
    <property type="match status" value="1"/>
</dbReference>
<organism evidence="2 3">
    <name type="scientific">Actinopolymorpha pittospori</name>
    <dbReference type="NCBI Taxonomy" id="648752"/>
    <lineage>
        <taxon>Bacteria</taxon>
        <taxon>Bacillati</taxon>
        <taxon>Actinomycetota</taxon>
        <taxon>Actinomycetes</taxon>
        <taxon>Propionibacteriales</taxon>
        <taxon>Actinopolymorphaceae</taxon>
        <taxon>Actinopolymorpha</taxon>
    </lineage>
</organism>
<dbReference type="AlphaFoldDB" id="A0A927N3X8"/>
<dbReference type="InterPro" id="IPR050312">
    <property type="entry name" value="IolE/XylAMocC-like"/>
</dbReference>